<evidence type="ECO:0000313" key="6">
    <source>
        <dbReference type="EMBL" id="CAI8012248.1"/>
    </source>
</evidence>
<dbReference type="Pfam" id="PF00370">
    <property type="entry name" value="FGGY_N"/>
    <property type="match status" value="1"/>
</dbReference>
<name>A0AA35W8N4_GEOBA</name>
<dbReference type="EC" id="2.7.1.30" evidence="2"/>
<dbReference type="PROSITE" id="PS00933">
    <property type="entry name" value="FGGY_KINASES_1"/>
    <property type="match status" value="1"/>
</dbReference>
<evidence type="ECO:0000256" key="1">
    <source>
        <dbReference type="ARBA" id="ARBA00005190"/>
    </source>
</evidence>
<dbReference type="SUPFAM" id="SSF53067">
    <property type="entry name" value="Actin-like ATPase domain"/>
    <property type="match status" value="1"/>
</dbReference>
<protein>
    <recommendedName>
        <fullName evidence="2">glycerol kinase</fullName>
        <ecNumber evidence="2">2.7.1.30</ecNumber>
    </recommendedName>
</protein>
<organism evidence="6 7">
    <name type="scientific">Geodia barretti</name>
    <name type="common">Barrett's horny sponge</name>
    <dbReference type="NCBI Taxonomy" id="519541"/>
    <lineage>
        <taxon>Eukaryota</taxon>
        <taxon>Metazoa</taxon>
        <taxon>Porifera</taxon>
        <taxon>Demospongiae</taxon>
        <taxon>Heteroscleromorpha</taxon>
        <taxon>Tetractinellida</taxon>
        <taxon>Astrophorina</taxon>
        <taxon>Geodiidae</taxon>
        <taxon>Geodia</taxon>
    </lineage>
</organism>
<dbReference type="InterPro" id="IPR043129">
    <property type="entry name" value="ATPase_NBD"/>
</dbReference>
<reference evidence="6" key="1">
    <citation type="submission" date="2023-03" db="EMBL/GenBank/DDBJ databases">
        <authorList>
            <person name="Steffen K."/>
            <person name="Cardenas P."/>
        </authorList>
    </citation>
    <scope>NUCLEOTIDE SEQUENCE</scope>
</reference>
<dbReference type="Gene3D" id="3.30.420.40">
    <property type="match status" value="1"/>
</dbReference>
<evidence type="ECO:0000256" key="3">
    <source>
        <dbReference type="ARBA" id="ARBA00022679"/>
    </source>
</evidence>
<dbReference type="InterPro" id="IPR018483">
    <property type="entry name" value="Carb_kinase_FGGY_CS"/>
</dbReference>
<evidence type="ECO:0000313" key="7">
    <source>
        <dbReference type="Proteomes" id="UP001174909"/>
    </source>
</evidence>
<dbReference type="GO" id="GO:0005975">
    <property type="term" value="P:carbohydrate metabolic process"/>
    <property type="evidence" value="ECO:0007669"/>
    <property type="project" value="InterPro"/>
</dbReference>
<dbReference type="GO" id="GO:0004370">
    <property type="term" value="F:glycerol kinase activity"/>
    <property type="evidence" value="ECO:0007669"/>
    <property type="project" value="UniProtKB-EC"/>
</dbReference>
<proteinExistence type="predicted"/>
<dbReference type="PANTHER" id="PTHR43095">
    <property type="entry name" value="SUGAR KINASE"/>
    <property type="match status" value="1"/>
</dbReference>
<comment type="pathway">
    <text evidence="1">Polyol metabolism; glycerol degradation via glycerol kinase pathway; sn-glycerol 3-phosphate from glycerol: step 1/1.</text>
</comment>
<keyword evidence="7" id="KW-1185">Reference proteome</keyword>
<dbReference type="InterPro" id="IPR018484">
    <property type="entry name" value="FGGY_N"/>
</dbReference>
<gene>
    <name evidence="6" type="ORF">GBAR_LOCUS7863</name>
</gene>
<dbReference type="EMBL" id="CASHTH010001174">
    <property type="protein sequence ID" value="CAI8012248.1"/>
    <property type="molecule type" value="Genomic_DNA"/>
</dbReference>
<sequence length="296" mass="32466">MTYVNEVEANPLDKEARIAANIKEGEFFYHWMLSTGIVHADNPVWVNPDFVEGWQMEITGIDVGTTAVKAMLLDADGAVLAEAEVEQPIDVPRPGWTEQHPDMWWRNTVLAVRKALQLADQGGNRIELAAIGLSGQMHSSVFLDSDGEVIRPALLWNDARTTPQRHHIIDALGLPGLHGTVGNLPLEGFTAPKLLWLKQNEPDNYARLRTLLLPKDYIRYRLSGDYATEPSDAAGTLLFDIRHRRWSQTMLQALEVDAGILPRVVESTEISGVVTTAAASELGIHGGIPIVGGGAD</sequence>
<evidence type="ECO:0000259" key="5">
    <source>
        <dbReference type="Pfam" id="PF00370"/>
    </source>
</evidence>
<evidence type="ECO:0000256" key="2">
    <source>
        <dbReference type="ARBA" id="ARBA00012099"/>
    </source>
</evidence>
<dbReference type="PANTHER" id="PTHR43095:SF5">
    <property type="entry name" value="XYLULOSE KINASE"/>
    <property type="match status" value="1"/>
</dbReference>
<accession>A0AA35W8N4</accession>
<evidence type="ECO:0000256" key="4">
    <source>
        <dbReference type="ARBA" id="ARBA00022777"/>
    </source>
</evidence>
<keyword evidence="3" id="KW-0808">Transferase</keyword>
<dbReference type="Proteomes" id="UP001174909">
    <property type="component" value="Unassembled WGS sequence"/>
</dbReference>
<comment type="caution">
    <text evidence="6">The sequence shown here is derived from an EMBL/GenBank/DDBJ whole genome shotgun (WGS) entry which is preliminary data.</text>
</comment>
<dbReference type="InterPro" id="IPR050406">
    <property type="entry name" value="FGGY_Carb_Kinase"/>
</dbReference>
<dbReference type="AlphaFoldDB" id="A0AA35W8N4"/>
<feature type="domain" description="Carbohydrate kinase FGGY N-terminal" evidence="5">
    <location>
        <begin position="58"/>
        <end position="296"/>
    </location>
</feature>
<keyword evidence="4 6" id="KW-0418">Kinase</keyword>